<proteinExistence type="inferred from homology"/>
<dbReference type="AlphaFoldDB" id="A0AAV9IKN8"/>
<evidence type="ECO:0000256" key="2">
    <source>
        <dbReference type="ARBA" id="ARBA00022618"/>
    </source>
</evidence>
<sequence>MSDSYFSAPVHQRGSWIDLVDDKWWKETLTLEELTLPSAPTQLESSEDDPFQVNNATQEEPVWNDIGLTNVLQQLHEP</sequence>
<keyword evidence="3" id="KW-0498">Mitosis</keyword>
<organism evidence="6 7">
    <name type="scientific">Galdieria yellowstonensis</name>
    <dbReference type="NCBI Taxonomy" id="3028027"/>
    <lineage>
        <taxon>Eukaryota</taxon>
        <taxon>Rhodophyta</taxon>
        <taxon>Bangiophyceae</taxon>
        <taxon>Galdieriales</taxon>
        <taxon>Galdieriaceae</taxon>
        <taxon>Galdieria</taxon>
    </lineage>
</organism>
<keyword evidence="2" id="KW-0132">Cell division</keyword>
<keyword evidence="7" id="KW-1185">Reference proteome</keyword>
<comment type="similarity">
    <text evidence="1">Belongs to the APC13 family.</text>
</comment>
<evidence type="ECO:0000256" key="3">
    <source>
        <dbReference type="ARBA" id="ARBA00022776"/>
    </source>
</evidence>
<evidence type="ECO:0000313" key="6">
    <source>
        <dbReference type="EMBL" id="KAK4527960.1"/>
    </source>
</evidence>
<dbReference type="GO" id="GO:0051301">
    <property type="term" value="P:cell division"/>
    <property type="evidence" value="ECO:0007669"/>
    <property type="project" value="UniProtKB-KW"/>
</dbReference>
<gene>
    <name evidence="6" type="ORF">GAYE_SCF47G5894</name>
</gene>
<comment type="caution">
    <text evidence="6">The sequence shown here is derived from an EMBL/GenBank/DDBJ whole genome shotgun (WGS) entry which is preliminary data.</text>
</comment>
<reference evidence="6 7" key="1">
    <citation type="submission" date="2022-07" db="EMBL/GenBank/DDBJ databases">
        <title>Genome-wide signatures of adaptation to extreme environments.</title>
        <authorList>
            <person name="Cho C.H."/>
            <person name="Yoon H.S."/>
        </authorList>
    </citation>
    <scope>NUCLEOTIDE SEQUENCE [LARGE SCALE GENOMIC DNA]</scope>
    <source>
        <strain evidence="6 7">108.79 E11</strain>
    </source>
</reference>
<keyword evidence="4" id="KW-0833">Ubl conjugation pathway</keyword>
<evidence type="ECO:0008006" key="8">
    <source>
        <dbReference type="Google" id="ProtNLM"/>
    </source>
</evidence>
<dbReference type="GO" id="GO:0005680">
    <property type="term" value="C:anaphase-promoting complex"/>
    <property type="evidence" value="ECO:0007669"/>
    <property type="project" value="InterPro"/>
</dbReference>
<evidence type="ECO:0000256" key="4">
    <source>
        <dbReference type="ARBA" id="ARBA00022786"/>
    </source>
</evidence>
<dbReference type="Proteomes" id="UP001300502">
    <property type="component" value="Unassembled WGS sequence"/>
</dbReference>
<evidence type="ECO:0000256" key="1">
    <source>
        <dbReference type="ARBA" id="ARBA00006940"/>
    </source>
</evidence>
<dbReference type="Pfam" id="PF05839">
    <property type="entry name" value="Apc13p"/>
    <property type="match status" value="1"/>
</dbReference>
<keyword evidence="5" id="KW-0131">Cell cycle</keyword>
<protein>
    <recommendedName>
        <fullName evidence="8">Anaphase-promoting complex subunit 13</fullName>
    </recommendedName>
</protein>
<accession>A0AAV9IKN8</accession>
<name>A0AAV9IKN8_9RHOD</name>
<dbReference type="InterPro" id="IPR008401">
    <property type="entry name" value="Apc13"/>
</dbReference>
<dbReference type="EMBL" id="JANCYU010000058">
    <property type="protein sequence ID" value="KAK4527960.1"/>
    <property type="molecule type" value="Genomic_DNA"/>
</dbReference>
<evidence type="ECO:0000256" key="5">
    <source>
        <dbReference type="ARBA" id="ARBA00023306"/>
    </source>
</evidence>
<evidence type="ECO:0000313" key="7">
    <source>
        <dbReference type="Proteomes" id="UP001300502"/>
    </source>
</evidence>